<feature type="compositionally biased region" description="Polar residues" evidence="5">
    <location>
        <begin position="954"/>
        <end position="963"/>
    </location>
</feature>
<feature type="compositionally biased region" description="Acidic residues" evidence="5">
    <location>
        <begin position="654"/>
        <end position="667"/>
    </location>
</feature>
<feature type="region of interest" description="Disordered" evidence="5">
    <location>
        <begin position="1"/>
        <end position="37"/>
    </location>
</feature>
<feature type="region of interest" description="Disordered" evidence="5">
    <location>
        <begin position="80"/>
        <end position="131"/>
    </location>
</feature>
<keyword evidence="3" id="KW-0158">Chromosome</keyword>
<dbReference type="InterPro" id="IPR035425">
    <property type="entry name" value="CENP-T/H4_C"/>
</dbReference>
<feature type="compositionally biased region" description="Acidic residues" evidence="5">
    <location>
        <begin position="565"/>
        <end position="587"/>
    </location>
</feature>
<feature type="compositionally biased region" description="Polar residues" evidence="5">
    <location>
        <begin position="715"/>
        <end position="739"/>
    </location>
</feature>
<feature type="compositionally biased region" description="Low complexity" evidence="5">
    <location>
        <begin position="185"/>
        <end position="194"/>
    </location>
</feature>
<protein>
    <recommendedName>
        <fullName evidence="6">CENP-T/Histone H4 histone fold domain-containing protein</fullName>
    </recommendedName>
</protein>
<sequence length="979" mass="109040">MVQTEPTTPLRSSDAVERVGTITFSEPPPSRPIGVGVIEDGVNDGVRPMVESSVSASASVQARLPKTNVAEFLQQFITTKDMESTPGQKRSRPTTPYRGAESHSFAATFGSPRRKGSMTPQRQRTKRRRRSSIIDGKVVYDATYIGPVTIDYLRYFCQKSIEERDRIDKKKKEIVQRVETERGSSRSSIQSRPSLAPVEVSTQRRSLMEFPGLTPDHHPQSQQSPDEFNYSLPLPKTDLGSPPQFKEVEDDEINPFLNDSLVDGGSSSGDRTHDSVVGIDMVAMPPRYTPSIPKFPIAERETTSTNRPLSYLERILAAQAKKNRPVGESKHDDSGHVVSTGVDRLGDSPRTPEHIDDVSGSELVIQNMTTQTSKMEIRDLTRDATSIEDDEGRLSPVDLTSIVGTLDDTSGKKEQDIQTIEEVSVDKEEIIPTEIEEVGSGDGEDMSLDIESVHDISPPPSPPRVEIQEEDPEEYYSVEETSPTDGLSFEMPLDVEEEIEQVEEIPVQDEPTNDLDDPVEVEDASQMDEPTVDEKDEQIDEPSINQIDELSIHHDEPSVNQIDEPSADQIDEPSADQIDEPSADQIDEPSVGMDDPSPDQIDENEEVGPPSEDLLNTENSLQDELSENEQLSDSPTGQRDERDEQTPEARDSETENLDFPEDFDSPENLDLPNTPDSPANDLDLDEASLIQDHFTLDNLNTSTLLEDLDIVSTKSNAEPTQDVNETTSEVPESPASQRQYGVPSMFAEPRPESSRESSLLPLGVINNLMKNVLNTTTRGSSKTLSPEVLDYLQHISDDFLNSVVDDLEDYSKHRTRGKGKQINVKDVLLFMNRTNFVAKTPGEREDRASEISAISRLAHNFLPLELLLGLENSLENSTDLRKKKKPVRGKKMKKVVIQTDEDPTVETEFERTATNSRADSLEESQDIPENTDDDTNLDTPDFEKVTQDEDTSNDSEITSTNPRFESPVRSLFVDEDSDF</sequence>
<evidence type="ECO:0000313" key="7">
    <source>
        <dbReference type="EMBL" id="CAK7896316.1"/>
    </source>
</evidence>
<feature type="compositionally biased region" description="Acidic residues" evidence="5">
    <location>
        <begin position="921"/>
        <end position="936"/>
    </location>
</feature>
<dbReference type="Pfam" id="PF15511">
    <property type="entry name" value="CENP-T_C"/>
    <property type="match status" value="1"/>
</dbReference>
<feature type="compositionally biased region" description="Acidic residues" evidence="5">
    <location>
        <begin position="434"/>
        <end position="448"/>
    </location>
</feature>
<feature type="domain" description="CENP-T/Histone H4 histone fold" evidence="6">
    <location>
        <begin position="757"/>
        <end position="871"/>
    </location>
</feature>
<evidence type="ECO:0000256" key="5">
    <source>
        <dbReference type="SAM" id="MobiDB-lite"/>
    </source>
</evidence>
<proteinExistence type="predicted"/>
<dbReference type="Proteomes" id="UP001497600">
    <property type="component" value="Chromosome B"/>
</dbReference>
<evidence type="ECO:0000313" key="8">
    <source>
        <dbReference type="Proteomes" id="UP001497600"/>
    </source>
</evidence>
<feature type="region of interest" description="Disordered" evidence="5">
    <location>
        <begin position="715"/>
        <end position="756"/>
    </location>
</feature>
<feature type="region of interest" description="Disordered" evidence="5">
    <location>
        <begin position="431"/>
        <end position="682"/>
    </location>
</feature>
<evidence type="ECO:0000256" key="1">
    <source>
        <dbReference type="ARBA" id="ARBA00004123"/>
    </source>
</evidence>
<feature type="region of interest" description="Disordered" evidence="5">
    <location>
        <begin position="176"/>
        <end position="244"/>
    </location>
</feature>
<keyword evidence="4" id="KW-0539">Nucleus</keyword>
<feature type="compositionally biased region" description="Acidic residues" evidence="5">
    <location>
        <begin position="468"/>
        <end position="477"/>
    </location>
</feature>
<evidence type="ECO:0000256" key="2">
    <source>
        <dbReference type="ARBA" id="ARBA00004286"/>
    </source>
</evidence>
<feature type="compositionally biased region" description="Basic and acidic residues" evidence="5">
    <location>
        <begin position="638"/>
        <end position="653"/>
    </location>
</feature>
<dbReference type="Gene3D" id="1.10.20.10">
    <property type="entry name" value="Histone, subunit A"/>
    <property type="match status" value="1"/>
</dbReference>
<feature type="compositionally biased region" description="Basic and acidic residues" evidence="5">
    <location>
        <begin position="325"/>
        <end position="335"/>
    </location>
</feature>
<feature type="compositionally biased region" description="Acidic residues" evidence="5">
    <location>
        <begin position="493"/>
        <end position="540"/>
    </location>
</feature>
<gene>
    <name evidence="7" type="ORF">CAAN4_B04478</name>
</gene>
<feature type="region of interest" description="Disordered" evidence="5">
    <location>
        <begin position="398"/>
        <end position="417"/>
    </location>
</feature>
<reference evidence="7 8" key="1">
    <citation type="submission" date="2024-01" db="EMBL/GenBank/DDBJ databases">
        <authorList>
            <consortium name="Genoscope - CEA"/>
            <person name="William W."/>
        </authorList>
    </citation>
    <scope>NUCLEOTIDE SEQUENCE [LARGE SCALE GENOMIC DNA]</scope>
    <source>
        <strain evidence="7 8">29B2s-10</strain>
    </source>
</reference>
<feature type="region of interest" description="Disordered" evidence="5">
    <location>
        <begin position="321"/>
        <end position="356"/>
    </location>
</feature>
<dbReference type="EMBL" id="OZ004254">
    <property type="protein sequence ID" value="CAK7896316.1"/>
    <property type="molecule type" value="Genomic_DNA"/>
</dbReference>
<dbReference type="SUPFAM" id="SSF47113">
    <property type="entry name" value="Histone-fold"/>
    <property type="match status" value="1"/>
</dbReference>
<feature type="compositionally biased region" description="Polar residues" evidence="5">
    <location>
        <begin position="614"/>
        <end position="637"/>
    </location>
</feature>
<evidence type="ECO:0000256" key="4">
    <source>
        <dbReference type="ARBA" id="ARBA00023242"/>
    </source>
</evidence>
<feature type="compositionally biased region" description="Basic and acidic residues" evidence="5">
    <location>
        <begin position="344"/>
        <end position="356"/>
    </location>
</feature>
<evidence type="ECO:0000256" key="3">
    <source>
        <dbReference type="ARBA" id="ARBA00022454"/>
    </source>
</evidence>
<keyword evidence="8" id="KW-1185">Reference proteome</keyword>
<feature type="compositionally biased region" description="Acidic residues" evidence="5">
    <location>
        <begin position="596"/>
        <end position="606"/>
    </location>
</feature>
<accession>A0ABP0E939</accession>
<evidence type="ECO:0000259" key="6">
    <source>
        <dbReference type="Pfam" id="PF15511"/>
    </source>
</evidence>
<organism evidence="7 8">
    <name type="scientific">[Candida] anglica</name>
    <dbReference type="NCBI Taxonomy" id="148631"/>
    <lineage>
        <taxon>Eukaryota</taxon>
        <taxon>Fungi</taxon>
        <taxon>Dikarya</taxon>
        <taxon>Ascomycota</taxon>
        <taxon>Saccharomycotina</taxon>
        <taxon>Pichiomycetes</taxon>
        <taxon>Debaryomycetaceae</taxon>
        <taxon>Kurtzmaniella</taxon>
    </lineage>
</organism>
<feature type="compositionally biased region" description="Polar residues" evidence="5">
    <location>
        <begin position="1"/>
        <end position="11"/>
    </location>
</feature>
<feature type="region of interest" description="Disordered" evidence="5">
    <location>
        <begin position="891"/>
        <end position="979"/>
    </location>
</feature>
<comment type="subcellular location">
    <subcellularLocation>
        <location evidence="2">Chromosome</location>
    </subcellularLocation>
    <subcellularLocation>
        <location evidence="1">Nucleus</location>
    </subcellularLocation>
</comment>
<dbReference type="InterPro" id="IPR009072">
    <property type="entry name" value="Histone-fold"/>
</dbReference>
<name>A0ABP0E939_9ASCO</name>